<name>A0AAJ0BDC5_9PEZI</name>
<dbReference type="InterPro" id="IPR023210">
    <property type="entry name" value="NADP_OxRdtase_dom"/>
</dbReference>
<dbReference type="PANTHER" id="PTHR43625:SF78">
    <property type="entry name" value="PYRIDOXAL REDUCTASE-RELATED"/>
    <property type="match status" value="1"/>
</dbReference>
<dbReference type="GO" id="GO:0016491">
    <property type="term" value="F:oxidoreductase activity"/>
    <property type="evidence" value="ECO:0007669"/>
    <property type="project" value="UniProtKB-KW"/>
</dbReference>
<evidence type="ECO:0000259" key="2">
    <source>
        <dbReference type="Pfam" id="PF00248"/>
    </source>
</evidence>
<organism evidence="3 4">
    <name type="scientific">Echria macrotheca</name>
    <dbReference type="NCBI Taxonomy" id="438768"/>
    <lineage>
        <taxon>Eukaryota</taxon>
        <taxon>Fungi</taxon>
        <taxon>Dikarya</taxon>
        <taxon>Ascomycota</taxon>
        <taxon>Pezizomycotina</taxon>
        <taxon>Sordariomycetes</taxon>
        <taxon>Sordariomycetidae</taxon>
        <taxon>Sordariales</taxon>
        <taxon>Schizotheciaceae</taxon>
        <taxon>Echria</taxon>
    </lineage>
</organism>
<dbReference type="CDD" id="cd19077">
    <property type="entry name" value="AKR_AKR8A1-2"/>
    <property type="match status" value="1"/>
</dbReference>
<gene>
    <name evidence="3" type="ORF">QBC47DRAFT_382973</name>
</gene>
<dbReference type="InterPro" id="IPR036812">
    <property type="entry name" value="NAD(P)_OxRdtase_dom_sf"/>
</dbReference>
<dbReference type="AlphaFoldDB" id="A0AAJ0BDC5"/>
<protein>
    <submittedName>
        <fullName evidence="3">NADP-dependent oxidoreductase domain-containing protein</fullName>
    </submittedName>
</protein>
<proteinExistence type="predicted"/>
<feature type="domain" description="NADP-dependent oxidoreductase" evidence="2">
    <location>
        <begin position="11"/>
        <end position="310"/>
    </location>
</feature>
<keyword evidence="4" id="KW-1185">Reference proteome</keyword>
<dbReference type="PANTHER" id="PTHR43625">
    <property type="entry name" value="AFLATOXIN B1 ALDEHYDE REDUCTASE"/>
    <property type="match status" value="1"/>
</dbReference>
<keyword evidence="1" id="KW-0560">Oxidoreductase</keyword>
<comment type="caution">
    <text evidence="3">The sequence shown here is derived from an EMBL/GenBank/DDBJ whole genome shotgun (WGS) entry which is preliminary data.</text>
</comment>
<dbReference type="GO" id="GO:0005737">
    <property type="term" value="C:cytoplasm"/>
    <property type="evidence" value="ECO:0007669"/>
    <property type="project" value="TreeGrafter"/>
</dbReference>
<evidence type="ECO:0000256" key="1">
    <source>
        <dbReference type="ARBA" id="ARBA00023002"/>
    </source>
</evidence>
<accession>A0AAJ0BDC5</accession>
<dbReference type="SUPFAM" id="SSF51430">
    <property type="entry name" value="NAD(P)-linked oxidoreductase"/>
    <property type="match status" value="1"/>
</dbReference>
<dbReference type="EMBL" id="MU839834">
    <property type="protein sequence ID" value="KAK1755179.1"/>
    <property type="molecule type" value="Genomic_DNA"/>
</dbReference>
<evidence type="ECO:0000313" key="4">
    <source>
        <dbReference type="Proteomes" id="UP001239445"/>
    </source>
</evidence>
<sequence length="329" mass="35799">MPQLNNIEIGAIGYGLMGLTWRPTPLPDDQTFPALKAALAAGMNFWNGGEFYGPPDSNSLTLLERYFAKYPEDASKVVLSVKGAIDPKTHRPDGSRAGIRRSLDNCLRLLNGRKKIDIFECARRDPTVPQEETFAAIQEYIDRGLVGGIGLSEVAPATIHEAVKHASIVAVEVELSLFCPDILGNGVAAACAQYDIPLVAYSPVGRGILSGTIRTPADLPPQLRSWPRFQPDVFDLNLELVKQVEQFAARKSCTPAQLAIAWTRAIARRPGMPRSIIPIPGSTRPAVIEENAGAVDVELTDEEMDEIDATLAKFEIKGERYPDGIPVNT</sequence>
<dbReference type="Proteomes" id="UP001239445">
    <property type="component" value="Unassembled WGS sequence"/>
</dbReference>
<dbReference type="InterPro" id="IPR050791">
    <property type="entry name" value="Aldo-Keto_reductase"/>
</dbReference>
<dbReference type="Pfam" id="PF00248">
    <property type="entry name" value="Aldo_ket_red"/>
    <property type="match status" value="1"/>
</dbReference>
<evidence type="ECO:0000313" key="3">
    <source>
        <dbReference type="EMBL" id="KAK1755179.1"/>
    </source>
</evidence>
<reference evidence="3" key="1">
    <citation type="submission" date="2023-06" db="EMBL/GenBank/DDBJ databases">
        <title>Genome-scale phylogeny and comparative genomics of the fungal order Sordariales.</title>
        <authorList>
            <consortium name="Lawrence Berkeley National Laboratory"/>
            <person name="Hensen N."/>
            <person name="Bonometti L."/>
            <person name="Westerberg I."/>
            <person name="Brannstrom I.O."/>
            <person name="Guillou S."/>
            <person name="Cros-Aarteil S."/>
            <person name="Calhoun S."/>
            <person name="Haridas S."/>
            <person name="Kuo A."/>
            <person name="Mondo S."/>
            <person name="Pangilinan J."/>
            <person name="Riley R."/>
            <person name="Labutti K."/>
            <person name="Andreopoulos B."/>
            <person name="Lipzen A."/>
            <person name="Chen C."/>
            <person name="Yanf M."/>
            <person name="Daum C."/>
            <person name="Ng V."/>
            <person name="Clum A."/>
            <person name="Steindorff A."/>
            <person name="Ohm R."/>
            <person name="Martin F."/>
            <person name="Silar P."/>
            <person name="Natvig D."/>
            <person name="Lalanne C."/>
            <person name="Gautier V."/>
            <person name="Ament-Velasquez S.L."/>
            <person name="Kruys A."/>
            <person name="Hutchinson M.I."/>
            <person name="Powell A.J."/>
            <person name="Barry K."/>
            <person name="Miller A.N."/>
            <person name="Grigoriev I.V."/>
            <person name="Debuchy R."/>
            <person name="Gladieux P."/>
            <person name="Thoren M.H."/>
            <person name="Johannesson H."/>
        </authorList>
    </citation>
    <scope>NUCLEOTIDE SEQUENCE</scope>
    <source>
        <strain evidence="3">PSN4</strain>
    </source>
</reference>
<dbReference type="Gene3D" id="3.20.20.100">
    <property type="entry name" value="NADP-dependent oxidoreductase domain"/>
    <property type="match status" value="1"/>
</dbReference>